<dbReference type="EMBL" id="KL198004">
    <property type="protein sequence ID" value="KDQ32849.1"/>
    <property type="molecule type" value="Genomic_DNA"/>
</dbReference>
<name>A0A067NYA1_PLEO1</name>
<reference evidence="2" key="1">
    <citation type="journal article" date="2014" name="Proc. Natl. Acad. Sci. U.S.A.">
        <title>Extensive sampling of basidiomycete genomes demonstrates inadequacy of the white-rot/brown-rot paradigm for wood decay fungi.</title>
        <authorList>
            <person name="Riley R."/>
            <person name="Salamov A.A."/>
            <person name="Brown D.W."/>
            <person name="Nagy L.G."/>
            <person name="Floudas D."/>
            <person name="Held B.W."/>
            <person name="Levasseur A."/>
            <person name="Lombard V."/>
            <person name="Morin E."/>
            <person name="Otillar R."/>
            <person name="Lindquist E.A."/>
            <person name="Sun H."/>
            <person name="LaButti K.M."/>
            <person name="Schmutz J."/>
            <person name="Jabbour D."/>
            <person name="Luo H."/>
            <person name="Baker S.E."/>
            <person name="Pisabarro A.G."/>
            <person name="Walton J.D."/>
            <person name="Blanchette R.A."/>
            <person name="Henrissat B."/>
            <person name="Martin F."/>
            <person name="Cullen D."/>
            <person name="Hibbett D.S."/>
            <person name="Grigoriev I.V."/>
        </authorList>
    </citation>
    <scope>NUCLEOTIDE SEQUENCE [LARGE SCALE GENOMIC DNA]</scope>
    <source>
        <strain evidence="2">PC15</strain>
    </source>
</reference>
<accession>A0A067NYA1</accession>
<proteinExistence type="predicted"/>
<evidence type="ECO:0008006" key="3">
    <source>
        <dbReference type="Google" id="ProtNLM"/>
    </source>
</evidence>
<sequence>MTVAKLPDELWVNIIGWVPDDVVRQLLGVNRLFSRRALRAKYRSITVNSHATRRACDRLQHIRDSGYAQYVRCLDIDLTFLSREEPYVLPWMAPKTSSPVHASVAVTRDIRKLLLYIVENAEDLTDCCFRWQSGLEFHHQADFLQALWPLLRDSMRNLSLLMTPVYFDTLVQNARNLRALQHLRLDFRFPPSSWVLAEGGIDNFPQFMDSVKDHIRSLDLSWLEYPYSAASMSKGTPALPHLEHLEELALQVAEPSSLEIPQVARFLERHSGQITELDYEVRTTDHLTNLFAHTSFVALTELSLRTVDFLPQIVNLLRTTFFPLDRLEKLAISGYFMPADEVLIASAAFTLNPLSYSNSLLRSLHLHVNTITPPFLDTLSTRYPSLKLLSLHCVLGESNIPQVAIPALACSDGWKVDMSKRKYLEWKVEQLVIGYARLPDLAPEFDEEATKIVAQSIPSVHVFASSLYSQHPSWFRYDPV</sequence>
<evidence type="ECO:0000313" key="2">
    <source>
        <dbReference type="Proteomes" id="UP000027073"/>
    </source>
</evidence>
<dbReference type="Gene3D" id="3.80.10.10">
    <property type="entry name" value="Ribonuclease Inhibitor"/>
    <property type="match status" value="1"/>
</dbReference>
<protein>
    <recommendedName>
        <fullName evidence="3">F-box domain-containing protein</fullName>
    </recommendedName>
</protein>
<dbReference type="InterPro" id="IPR032675">
    <property type="entry name" value="LRR_dom_sf"/>
</dbReference>
<organism evidence="1 2">
    <name type="scientific">Pleurotus ostreatus (strain PC15)</name>
    <name type="common">Oyster mushroom</name>
    <dbReference type="NCBI Taxonomy" id="1137138"/>
    <lineage>
        <taxon>Eukaryota</taxon>
        <taxon>Fungi</taxon>
        <taxon>Dikarya</taxon>
        <taxon>Basidiomycota</taxon>
        <taxon>Agaricomycotina</taxon>
        <taxon>Agaricomycetes</taxon>
        <taxon>Agaricomycetidae</taxon>
        <taxon>Agaricales</taxon>
        <taxon>Pleurotineae</taxon>
        <taxon>Pleurotaceae</taxon>
        <taxon>Pleurotus</taxon>
    </lineage>
</organism>
<dbReference type="VEuPathDB" id="FungiDB:PLEOSDRAFT_1110285"/>
<dbReference type="InParanoid" id="A0A067NYA1"/>
<dbReference type="OrthoDB" id="3071584at2759"/>
<dbReference type="HOGENOM" id="CLU_028894_0_0_1"/>
<dbReference type="Proteomes" id="UP000027073">
    <property type="component" value="Unassembled WGS sequence"/>
</dbReference>
<dbReference type="AlphaFoldDB" id="A0A067NYA1"/>
<gene>
    <name evidence="1" type="ORF">PLEOSDRAFT_1110285</name>
</gene>
<evidence type="ECO:0000313" key="1">
    <source>
        <dbReference type="EMBL" id="KDQ32849.1"/>
    </source>
</evidence>
<dbReference type="SUPFAM" id="SSF52047">
    <property type="entry name" value="RNI-like"/>
    <property type="match status" value="1"/>
</dbReference>